<organism evidence="1 2">
    <name type="scientific">Ancylostoma ceylanicum</name>
    <dbReference type="NCBI Taxonomy" id="53326"/>
    <lineage>
        <taxon>Eukaryota</taxon>
        <taxon>Metazoa</taxon>
        <taxon>Ecdysozoa</taxon>
        <taxon>Nematoda</taxon>
        <taxon>Chromadorea</taxon>
        <taxon>Rhabditida</taxon>
        <taxon>Rhabditina</taxon>
        <taxon>Rhabditomorpha</taxon>
        <taxon>Strongyloidea</taxon>
        <taxon>Ancylostomatidae</taxon>
        <taxon>Ancylostomatinae</taxon>
        <taxon>Ancylostoma</taxon>
    </lineage>
</organism>
<dbReference type="AlphaFoldDB" id="A0A016TQU6"/>
<keyword evidence="2" id="KW-1185">Reference proteome</keyword>
<proteinExistence type="predicted"/>
<gene>
    <name evidence="1" type="primary">Acey_s0084.g1790</name>
    <name evidence="1" type="ORF">Y032_0084g1790</name>
</gene>
<protein>
    <submittedName>
        <fullName evidence="1">Uncharacterized protein</fullName>
    </submittedName>
</protein>
<evidence type="ECO:0000313" key="1">
    <source>
        <dbReference type="EMBL" id="EYC05125.1"/>
    </source>
</evidence>
<evidence type="ECO:0000313" key="2">
    <source>
        <dbReference type="Proteomes" id="UP000024635"/>
    </source>
</evidence>
<accession>A0A016TQU6</accession>
<name>A0A016TQU6_9BILA</name>
<dbReference type="Proteomes" id="UP000024635">
    <property type="component" value="Unassembled WGS sequence"/>
</dbReference>
<dbReference type="EMBL" id="JARK01001420">
    <property type="protein sequence ID" value="EYC05125.1"/>
    <property type="molecule type" value="Genomic_DNA"/>
</dbReference>
<reference evidence="2" key="1">
    <citation type="journal article" date="2015" name="Nat. Genet.">
        <title>The genome and transcriptome of the zoonotic hookworm Ancylostoma ceylanicum identify infection-specific gene families.</title>
        <authorList>
            <person name="Schwarz E.M."/>
            <person name="Hu Y."/>
            <person name="Antoshechkin I."/>
            <person name="Miller M.M."/>
            <person name="Sternberg P.W."/>
            <person name="Aroian R.V."/>
        </authorList>
    </citation>
    <scope>NUCLEOTIDE SEQUENCE</scope>
    <source>
        <strain evidence="2">HY135</strain>
    </source>
</reference>
<comment type="caution">
    <text evidence="1">The sequence shown here is derived from an EMBL/GenBank/DDBJ whole genome shotgun (WGS) entry which is preliminary data.</text>
</comment>
<sequence>MFNSDDKSAKVRSFPANPALRVYPDFATSAGDRHMDKVKEQTPNERGDELRLAAIHGDVHGDRYVSFSQSLSLVSPVHFDSF</sequence>